<dbReference type="AlphaFoldDB" id="A0A9W2VD94"/>
<proteinExistence type="predicted"/>
<organism evidence="2 3">
    <name type="scientific">Panthera pardus</name>
    <name type="common">Leopard</name>
    <name type="synonym">Felis pardus</name>
    <dbReference type="NCBI Taxonomy" id="9691"/>
    <lineage>
        <taxon>Eukaryota</taxon>
        <taxon>Metazoa</taxon>
        <taxon>Chordata</taxon>
        <taxon>Craniata</taxon>
        <taxon>Vertebrata</taxon>
        <taxon>Euteleostomi</taxon>
        <taxon>Mammalia</taxon>
        <taxon>Eutheria</taxon>
        <taxon>Laurasiatheria</taxon>
        <taxon>Carnivora</taxon>
        <taxon>Feliformia</taxon>
        <taxon>Felidae</taxon>
        <taxon>Pantherinae</taxon>
        <taxon>Panthera</taxon>
    </lineage>
</organism>
<feature type="region of interest" description="Disordered" evidence="1">
    <location>
        <begin position="264"/>
        <end position="295"/>
    </location>
</feature>
<sequence>MQTVAQRLGEDNASQNPGHLPGSVTGSTWEAREMAFWSYEQDSAPDHLLLLAESCQARSLNLPEFYEVTKQRRGKQRASQSSHTLLGWKLQNIHGTSSVAWGHRVLAAGAQGGDQGCPEEDPNTSGSSGVQHRWARLGKEVKVPQKKKILDSSDHLLSPNSSSNIHPSPSLAGCRSSTRLPWPGTRAGRGRGQGRAEGVACRRSPGAPPRAAGREQSRRLHRPPPSSDPDAEASGSNRERFREPLAASPKGEALVSEGEVSALELISGSPRQSGSPRRRLGGETSTGGPGSPTGCFCAASLPDPLSLQLSAHTHPHNGYRESELQSTTVRTQLTENHSHQDSHSGHTRRTY</sequence>
<evidence type="ECO:0000313" key="2">
    <source>
        <dbReference type="Proteomes" id="UP001165780"/>
    </source>
</evidence>
<feature type="region of interest" description="Disordered" evidence="1">
    <location>
        <begin position="111"/>
        <end position="131"/>
    </location>
</feature>
<dbReference type="RefSeq" id="XP_053756591.1">
    <property type="nucleotide sequence ID" value="XM_053900616.1"/>
</dbReference>
<evidence type="ECO:0000313" key="3">
    <source>
        <dbReference type="RefSeq" id="XP_053756591.1"/>
    </source>
</evidence>
<keyword evidence="2" id="KW-1185">Reference proteome</keyword>
<feature type="region of interest" description="Disordered" evidence="1">
    <location>
        <begin position="152"/>
        <end position="240"/>
    </location>
</feature>
<name>A0A9W2VD94_PANPR</name>
<protein>
    <submittedName>
        <fullName evidence="3">Uncharacterized protein LOC109271052</fullName>
    </submittedName>
</protein>
<gene>
    <name evidence="3" type="primary">LOC109271052</name>
</gene>
<feature type="compositionally biased region" description="Low complexity" evidence="1">
    <location>
        <begin position="155"/>
        <end position="171"/>
    </location>
</feature>
<feature type="region of interest" description="Disordered" evidence="1">
    <location>
        <begin position="309"/>
        <end position="328"/>
    </location>
</feature>
<accession>A0A9W2VD94</accession>
<reference evidence="3" key="1">
    <citation type="submission" date="2025-08" db="UniProtKB">
        <authorList>
            <consortium name="RefSeq"/>
        </authorList>
    </citation>
    <scope>IDENTIFICATION</scope>
    <source>
        <tissue evidence="3">Whole blood</tissue>
    </source>
</reference>
<dbReference type="GeneID" id="109271052"/>
<feature type="region of interest" description="Disordered" evidence="1">
    <location>
        <begin position="1"/>
        <end position="26"/>
    </location>
</feature>
<dbReference type="Proteomes" id="UP001165780">
    <property type="component" value="Unplaced"/>
</dbReference>
<evidence type="ECO:0000256" key="1">
    <source>
        <dbReference type="SAM" id="MobiDB-lite"/>
    </source>
</evidence>